<protein>
    <submittedName>
        <fullName evidence="2">Splicing factor, proline- and glutamine-rich isoform X2</fullName>
    </submittedName>
</protein>
<feature type="compositionally biased region" description="Pro residues" evidence="1">
    <location>
        <begin position="225"/>
        <end position="243"/>
    </location>
</feature>
<accession>A0A6P4FRB9</accession>
<gene>
    <name evidence="2" type="primary">LOC108054033</name>
</gene>
<dbReference type="OrthoDB" id="6159439at2759"/>
<feature type="region of interest" description="Disordered" evidence="1">
    <location>
        <begin position="297"/>
        <end position="328"/>
    </location>
</feature>
<name>A0A6P4FRB9_DRORH</name>
<reference evidence="2" key="1">
    <citation type="submission" date="2025-08" db="UniProtKB">
        <authorList>
            <consortium name="RefSeq"/>
        </authorList>
    </citation>
    <scope>IDENTIFICATION</scope>
</reference>
<evidence type="ECO:0000256" key="1">
    <source>
        <dbReference type="SAM" id="MobiDB-lite"/>
    </source>
</evidence>
<organism evidence="2">
    <name type="scientific">Drosophila rhopaloa</name>
    <name type="common">Fruit fly</name>
    <dbReference type="NCBI Taxonomy" id="1041015"/>
    <lineage>
        <taxon>Eukaryota</taxon>
        <taxon>Metazoa</taxon>
        <taxon>Ecdysozoa</taxon>
        <taxon>Arthropoda</taxon>
        <taxon>Hexapoda</taxon>
        <taxon>Insecta</taxon>
        <taxon>Pterygota</taxon>
        <taxon>Neoptera</taxon>
        <taxon>Endopterygota</taxon>
        <taxon>Diptera</taxon>
        <taxon>Brachycera</taxon>
        <taxon>Muscomorpha</taxon>
        <taxon>Ephydroidea</taxon>
        <taxon>Drosophilidae</taxon>
        <taxon>Drosophila</taxon>
        <taxon>Sophophora</taxon>
    </lineage>
</organism>
<sequence length="348" mass="37127">MVTCGRQTFNMLPMAPTSPFVSSSSSMAATSTSVSASSVSASAVGSKPKLAFSIDSIVGESSTRSTPLRVSVISSPPPRSESPASPTNTNNSGRRTPRGYIYCRRRDSLDRSRSPQRSPVSRSPTPPNGSGNPPAAGIPSPPKSGDLSQSIGNPPAPIGTLIRPMPLPAPNLALIQNRTSPNQMAVRMAGPPHPPPPPFLAAQFQMAAALAHHHQQQQQQQQQHPPVPTGPPHGPHPHLPPGQIPMGIFPGGPHPGHPPPHGHHPFGSAPHLIRDSYPLYPWLLSRHGRIFPRFPGSESVVPEPSHQAQADAAGGGRRERHQEQQGKLLGRRRGWRWGGRCQARWIAA</sequence>
<dbReference type="AlphaFoldDB" id="A0A6P4FRB9"/>
<feature type="compositionally biased region" description="Basic and acidic residues" evidence="1">
    <location>
        <begin position="104"/>
        <end position="113"/>
    </location>
</feature>
<dbReference type="RefSeq" id="XP_016992272.1">
    <property type="nucleotide sequence ID" value="XM_017136783.1"/>
</dbReference>
<evidence type="ECO:0000313" key="2">
    <source>
        <dbReference type="RefSeq" id="XP_016992272.1"/>
    </source>
</evidence>
<feature type="compositionally biased region" description="Low complexity" evidence="1">
    <location>
        <begin position="115"/>
        <end position="138"/>
    </location>
</feature>
<feature type="region of interest" description="Disordered" evidence="1">
    <location>
        <begin position="207"/>
        <end position="269"/>
    </location>
</feature>
<feature type="region of interest" description="Disordered" evidence="1">
    <location>
        <begin position="59"/>
        <end position="164"/>
    </location>
</feature>
<feature type="compositionally biased region" description="Low complexity" evidence="1">
    <location>
        <begin position="207"/>
        <end position="224"/>
    </location>
</feature>
<proteinExistence type="predicted"/>